<keyword evidence="6" id="KW-1185">Reference proteome</keyword>
<organism evidence="5 6">
    <name type="scientific">Proteiniclasticum sediminis</name>
    <dbReference type="NCBI Taxonomy" id="2804028"/>
    <lineage>
        <taxon>Bacteria</taxon>
        <taxon>Bacillati</taxon>
        <taxon>Bacillota</taxon>
        <taxon>Clostridia</taxon>
        <taxon>Eubacteriales</taxon>
        <taxon>Clostridiaceae</taxon>
        <taxon>Proteiniclasticum</taxon>
    </lineage>
</organism>
<gene>
    <name evidence="5" type="ORF">KCG48_12255</name>
</gene>
<evidence type="ECO:0000259" key="4">
    <source>
        <dbReference type="PROSITE" id="PS50995"/>
    </source>
</evidence>
<comment type="caution">
    <text evidence="5">The sequence shown here is derived from an EMBL/GenBank/DDBJ whole genome shotgun (WGS) entry which is preliminary data.</text>
</comment>
<dbReference type="GO" id="GO:0003700">
    <property type="term" value="F:DNA-binding transcription factor activity"/>
    <property type="evidence" value="ECO:0007669"/>
    <property type="project" value="InterPro"/>
</dbReference>
<dbReference type="PANTHER" id="PTHR42756:SF1">
    <property type="entry name" value="TRANSCRIPTIONAL REPRESSOR OF EMRAB OPERON"/>
    <property type="match status" value="1"/>
</dbReference>
<proteinExistence type="predicted"/>
<dbReference type="AlphaFoldDB" id="A0A941CQZ9"/>
<evidence type="ECO:0000313" key="6">
    <source>
        <dbReference type="Proteomes" id="UP000675379"/>
    </source>
</evidence>
<dbReference type="SMART" id="SM00347">
    <property type="entry name" value="HTH_MARR"/>
    <property type="match status" value="1"/>
</dbReference>
<feature type="domain" description="HTH marR-type" evidence="4">
    <location>
        <begin position="26"/>
        <end position="160"/>
    </location>
</feature>
<reference evidence="5" key="1">
    <citation type="submission" date="2021-04" db="EMBL/GenBank/DDBJ databases">
        <title>Proteiniclasticum sedimins sp. nov., an obligate anaerobic bacterium isolated from anaerobic sludge.</title>
        <authorList>
            <person name="Liu J."/>
        </authorList>
    </citation>
    <scope>NUCLEOTIDE SEQUENCE</scope>
    <source>
        <strain evidence="5">BAD-10</strain>
    </source>
</reference>
<keyword evidence="2" id="KW-0238">DNA-binding</keyword>
<dbReference type="Proteomes" id="UP000675379">
    <property type="component" value="Unassembled WGS sequence"/>
</dbReference>
<protein>
    <submittedName>
        <fullName evidence="5">MarR family transcriptional regulator</fullName>
    </submittedName>
</protein>
<sequence length="160" mass="18068">MSREKPVKAEALAKVQYAKRSYGEKNDENLKLLIGLTRATKTVHRRSADLFKKGGVTTSQFSVLETLYHKGPLTVNEIIENVLSTGGNITVVIQNLVKEEYVERGPHPQDQRCSLIQITPKGTEIVERIFPEHLTDLDDSFSALTSEEKHILRSLLRKVK</sequence>
<dbReference type="InterPro" id="IPR036390">
    <property type="entry name" value="WH_DNA-bd_sf"/>
</dbReference>
<evidence type="ECO:0000256" key="1">
    <source>
        <dbReference type="ARBA" id="ARBA00023015"/>
    </source>
</evidence>
<dbReference type="RefSeq" id="WP_211802506.1">
    <property type="nucleotide sequence ID" value="NZ_JAGSCS010000020.1"/>
</dbReference>
<evidence type="ECO:0000256" key="2">
    <source>
        <dbReference type="ARBA" id="ARBA00023125"/>
    </source>
</evidence>
<dbReference type="GO" id="GO:0003677">
    <property type="term" value="F:DNA binding"/>
    <property type="evidence" value="ECO:0007669"/>
    <property type="project" value="UniProtKB-KW"/>
</dbReference>
<dbReference type="PROSITE" id="PS50995">
    <property type="entry name" value="HTH_MARR_2"/>
    <property type="match status" value="1"/>
</dbReference>
<evidence type="ECO:0000313" key="5">
    <source>
        <dbReference type="EMBL" id="MBR0577087.1"/>
    </source>
</evidence>
<dbReference type="InterPro" id="IPR036388">
    <property type="entry name" value="WH-like_DNA-bd_sf"/>
</dbReference>
<evidence type="ECO:0000256" key="3">
    <source>
        <dbReference type="ARBA" id="ARBA00023163"/>
    </source>
</evidence>
<dbReference type="InterPro" id="IPR000835">
    <property type="entry name" value="HTH_MarR-typ"/>
</dbReference>
<dbReference type="PANTHER" id="PTHR42756">
    <property type="entry name" value="TRANSCRIPTIONAL REGULATOR, MARR"/>
    <property type="match status" value="1"/>
</dbReference>
<keyword evidence="1" id="KW-0805">Transcription regulation</keyword>
<dbReference type="Pfam" id="PF01047">
    <property type="entry name" value="MarR"/>
    <property type="match status" value="1"/>
</dbReference>
<dbReference type="Gene3D" id="1.10.10.10">
    <property type="entry name" value="Winged helix-like DNA-binding domain superfamily/Winged helix DNA-binding domain"/>
    <property type="match status" value="1"/>
</dbReference>
<dbReference type="EMBL" id="JAGSCS010000020">
    <property type="protein sequence ID" value="MBR0577087.1"/>
    <property type="molecule type" value="Genomic_DNA"/>
</dbReference>
<accession>A0A941CQZ9</accession>
<keyword evidence="3" id="KW-0804">Transcription</keyword>
<name>A0A941CQZ9_9CLOT</name>
<dbReference type="PRINTS" id="PR00598">
    <property type="entry name" value="HTHMARR"/>
</dbReference>
<dbReference type="SUPFAM" id="SSF46785">
    <property type="entry name" value="Winged helix' DNA-binding domain"/>
    <property type="match status" value="1"/>
</dbReference>